<dbReference type="AlphaFoldDB" id="A0A6P6FJU6"/>
<accession>A0A6P6FJU6</accession>
<feature type="domain" description="G-patch" evidence="3">
    <location>
        <begin position="1"/>
        <end position="47"/>
    </location>
</feature>
<evidence type="ECO:0000256" key="1">
    <source>
        <dbReference type="ARBA" id="ARBA00040365"/>
    </source>
</evidence>
<gene>
    <name evidence="5" type="primary">LOC100746593</name>
</gene>
<proteinExistence type="predicted"/>
<reference evidence="5" key="1">
    <citation type="submission" date="2025-08" db="UniProtKB">
        <authorList>
            <consortium name="RefSeq"/>
        </authorList>
    </citation>
    <scope>IDENTIFICATION</scope>
</reference>
<evidence type="ECO:0000313" key="5">
    <source>
        <dbReference type="RefSeq" id="XP_024227776.1"/>
    </source>
</evidence>
<dbReference type="SMART" id="SM00443">
    <property type="entry name" value="G_patch"/>
    <property type="match status" value="1"/>
</dbReference>
<feature type="compositionally biased region" description="Basic residues" evidence="2">
    <location>
        <begin position="322"/>
        <end position="334"/>
    </location>
</feature>
<sequence length="493" mass="56978">MNDFAKSQLMKYGWTEGKGLGKYESGITEPLKQKLKFDTAGVGYKDTDWNNWWEHAFNKAASSIKVESRTDEVSISVSKENTTNDLPKEELNKNESKYGNFLKTTKLFNGNLILISSSNMHKKQNIEENIKHVPLTDEELFKLCGGRTAHKGARHGLQLNGKLKRIAQQEKYLLNTTKLENNIISHNNEYEEINDENIVLPMTSTESVMIPKGCKTTNKKNRRLINNLSHQLNILCNVSDSDERNIHATVKGELKQENKKKCKKRKRKKEKRSSISCDIESAEKEEDNTLNYVVHSVAKKNIQDQVNDHTENEYTDTFSPTKKSKKKKNKLKKKKDQDNQYNLTNITDTWEDELHGSQAKKFKRSHKNDLPLIKDEDIKTLEIKFQTELSCNELAVKQVDTTKTLPDISDAYFKKKVDYLNTKIKKKKLSKLHKKEKIKLAKLTESLEAVHFNTEESTPKKYSKIELKEGLENLSSIDFKRDPILKKKEKRGN</sequence>
<keyword evidence="4" id="KW-1185">Reference proteome</keyword>
<dbReference type="InterPro" id="IPR050656">
    <property type="entry name" value="PINX1"/>
</dbReference>
<evidence type="ECO:0000313" key="4">
    <source>
        <dbReference type="Proteomes" id="UP000515180"/>
    </source>
</evidence>
<dbReference type="PROSITE" id="PS50174">
    <property type="entry name" value="G_PATCH"/>
    <property type="match status" value="1"/>
</dbReference>
<evidence type="ECO:0000256" key="2">
    <source>
        <dbReference type="SAM" id="MobiDB-lite"/>
    </source>
</evidence>
<feature type="region of interest" description="Disordered" evidence="2">
    <location>
        <begin position="311"/>
        <end position="338"/>
    </location>
</feature>
<dbReference type="Proteomes" id="UP000515180">
    <property type="component" value="Unplaced"/>
</dbReference>
<dbReference type="GO" id="GO:0003676">
    <property type="term" value="F:nucleic acid binding"/>
    <property type="evidence" value="ECO:0007669"/>
    <property type="project" value="InterPro"/>
</dbReference>
<dbReference type="GeneID" id="100746593"/>
<dbReference type="OMA" id="NDHTENE"/>
<dbReference type="GO" id="GO:0005730">
    <property type="term" value="C:nucleolus"/>
    <property type="evidence" value="ECO:0007669"/>
    <property type="project" value="TreeGrafter"/>
</dbReference>
<dbReference type="Pfam" id="PF01585">
    <property type="entry name" value="G-patch"/>
    <property type="match status" value="1"/>
</dbReference>
<dbReference type="OrthoDB" id="10019757at2759"/>
<evidence type="ECO:0000259" key="3">
    <source>
        <dbReference type="PROSITE" id="PS50174"/>
    </source>
</evidence>
<dbReference type="PANTHER" id="PTHR23149">
    <property type="entry name" value="G PATCH DOMAIN CONTAINING PROTEIN"/>
    <property type="match status" value="1"/>
</dbReference>
<dbReference type="RefSeq" id="XP_024227776.1">
    <property type="nucleotide sequence ID" value="XM_024372008.2"/>
</dbReference>
<dbReference type="InterPro" id="IPR000467">
    <property type="entry name" value="G_patch_dom"/>
</dbReference>
<name>A0A6P6FJU6_BOMIM</name>
<dbReference type="KEGG" id="bim:100746593"/>
<dbReference type="PANTHER" id="PTHR23149:SF9">
    <property type="entry name" value="G PATCH DOMAIN-CONTAINING PROTEIN 4"/>
    <property type="match status" value="1"/>
</dbReference>
<organism evidence="4 5">
    <name type="scientific">Bombus impatiens</name>
    <name type="common">Bumblebee</name>
    <dbReference type="NCBI Taxonomy" id="132113"/>
    <lineage>
        <taxon>Eukaryota</taxon>
        <taxon>Metazoa</taxon>
        <taxon>Ecdysozoa</taxon>
        <taxon>Arthropoda</taxon>
        <taxon>Hexapoda</taxon>
        <taxon>Insecta</taxon>
        <taxon>Pterygota</taxon>
        <taxon>Neoptera</taxon>
        <taxon>Endopterygota</taxon>
        <taxon>Hymenoptera</taxon>
        <taxon>Apocrita</taxon>
        <taxon>Aculeata</taxon>
        <taxon>Apoidea</taxon>
        <taxon>Anthophila</taxon>
        <taxon>Apidae</taxon>
        <taxon>Bombus</taxon>
        <taxon>Pyrobombus</taxon>
    </lineage>
</organism>
<protein>
    <recommendedName>
        <fullName evidence="1">G patch domain-containing protein 4</fullName>
    </recommendedName>
</protein>